<dbReference type="AlphaFoldDB" id="A0A6A6B0Y1"/>
<gene>
    <name evidence="1" type="ORF">K452DRAFT_311981</name>
</gene>
<reference evidence="1" key="1">
    <citation type="journal article" date="2020" name="Stud. Mycol.">
        <title>101 Dothideomycetes genomes: a test case for predicting lifestyles and emergence of pathogens.</title>
        <authorList>
            <person name="Haridas S."/>
            <person name="Albert R."/>
            <person name="Binder M."/>
            <person name="Bloem J."/>
            <person name="Labutti K."/>
            <person name="Salamov A."/>
            <person name="Andreopoulos B."/>
            <person name="Baker S."/>
            <person name="Barry K."/>
            <person name="Bills G."/>
            <person name="Bluhm B."/>
            <person name="Cannon C."/>
            <person name="Castanera R."/>
            <person name="Culley D."/>
            <person name="Daum C."/>
            <person name="Ezra D."/>
            <person name="Gonzalez J."/>
            <person name="Henrissat B."/>
            <person name="Kuo A."/>
            <person name="Liang C."/>
            <person name="Lipzen A."/>
            <person name="Lutzoni F."/>
            <person name="Magnuson J."/>
            <person name="Mondo S."/>
            <person name="Nolan M."/>
            <person name="Ohm R."/>
            <person name="Pangilinan J."/>
            <person name="Park H.-J."/>
            <person name="Ramirez L."/>
            <person name="Alfaro M."/>
            <person name="Sun H."/>
            <person name="Tritt A."/>
            <person name="Yoshinaga Y."/>
            <person name="Zwiers L.-H."/>
            <person name="Turgeon B."/>
            <person name="Goodwin S."/>
            <person name="Spatafora J."/>
            <person name="Crous P."/>
            <person name="Grigoriev I."/>
        </authorList>
    </citation>
    <scope>NUCLEOTIDE SEQUENCE</scope>
    <source>
        <strain evidence="1">CBS 121167</strain>
    </source>
</reference>
<organism evidence="1 2">
    <name type="scientific">Aplosporella prunicola CBS 121167</name>
    <dbReference type="NCBI Taxonomy" id="1176127"/>
    <lineage>
        <taxon>Eukaryota</taxon>
        <taxon>Fungi</taxon>
        <taxon>Dikarya</taxon>
        <taxon>Ascomycota</taxon>
        <taxon>Pezizomycotina</taxon>
        <taxon>Dothideomycetes</taxon>
        <taxon>Dothideomycetes incertae sedis</taxon>
        <taxon>Botryosphaeriales</taxon>
        <taxon>Aplosporellaceae</taxon>
        <taxon>Aplosporella</taxon>
    </lineage>
</organism>
<name>A0A6A6B0Y1_9PEZI</name>
<keyword evidence="2" id="KW-1185">Reference proteome</keyword>
<accession>A0A6A6B0Y1</accession>
<proteinExistence type="predicted"/>
<dbReference type="RefSeq" id="XP_033393557.1">
    <property type="nucleotide sequence ID" value="XM_033543490.1"/>
</dbReference>
<dbReference type="Proteomes" id="UP000799438">
    <property type="component" value="Unassembled WGS sequence"/>
</dbReference>
<dbReference type="EMBL" id="ML995499">
    <property type="protein sequence ID" value="KAF2137842.1"/>
    <property type="molecule type" value="Genomic_DNA"/>
</dbReference>
<protein>
    <submittedName>
        <fullName evidence="1">Uncharacterized protein</fullName>
    </submittedName>
</protein>
<evidence type="ECO:0000313" key="1">
    <source>
        <dbReference type="EMBL" id="KAF2137842.1"/>
    </source>
</evidence>
<evidence type="ECO:0000313" key="2">
    <source>
        <dbReference type="Proteomes" id="UP000799438"/>
    </source>
</evidence>
<sequence>MSHLKTLSLTLSEDGFPSRSQDEAASLLTNVILTSQVLEDLRLSAGPRTAFGPKVISTMLRELTSSKLRIFHLRDFVIDRATDLLSFLTRHENTLVDLKFTTISIITEGNVLGWKVIFQKQLSMLDREELRALEVGNLFELKRTTYDAIVFPFSEVVDDRYRRWYRSTNLKGQKHRRLSIDYPAPREVTETTLVKMVNYHTRRSGLYGERNMIDDGLPAKITGFAIKYIQGPSTDIAIPLTVDPASAPPARFEELWFGPELQIPPGDEDCGDFDLECGVEPLDPNDPVWDYPWGRPAVVDVPRESWISMVWGLLVWIVWAWRWWL</sequence>
<dbReference type="GeneID" id="54300987"/>